<dbReference type="EMBL" id="JAQQWK010000009">
    <property type="protein sequence ID" value="KAK8035456.1"/>
    <property type="molecule type" value="Genomic_DNA"/>
</dbReference>
<keyword evidence="2" id="KW-1185">Reference proteome</keyword>
<comment type="caution">
    <text evidence="1">The sequence shown here is derived from an EMBL/GenBank/DDBJ whole genome shotgun (WGS) entry which is preliminary data.</text>
</comment>
<name>A0ABR1SMC9_9PEZI</name>
<proteinExistence type="predicted"/>
<organism evidence="1 2">
    <name type="scientific">Apiospora rasikravindrae</name>
    <dbReference type="NCBI Taxonomy" id="990691"/>
    <lineage>
        <taxon>Eukaryota</taxon>
        <taxon>Fungi</taxon>
        <taxon>Dikarya</taxon>
        <taxon>Ascomycota</taxon>
        <taxon>Pezizomycotina</taxon>
        <taxon>Sordariomycetes</taxon>
        <taxon>Xylariomycetidae</taxon>
        <taxon>Amphisphaeriales</taxon>
        <taxon>Apiosporaceae</taxon>
        <taxon>Apiospora</taxon>
    </lineage>
</organism>
<evidence type="ECO:0000313" key="2">
    <source>
        <dbReference type="Proteomes" id="UP001444661"/>
    </source>
</evidence>
<sequence>MNDQEGAPDDIDPDTLRAIAQVLREMGEVLTEIEACAAHDAHEVGSETNNDEYLAFVLSLFFDIREVVDDFLV</sequence>
<reference evidence="1 2" key="1">
    <citation type="submission" date="2023-01" db="EMBL/GenBank/DDBJ databases">
        <title>Analysis of 21 Apiospora genomes using comparative genomics revels a genus with tremendous synthesis potential of carbohydrate active enzymes and secondary metabolites.</title>
        <authorList>
            <person name="Sorensen T."/>
        </authorList>
    </citation>
    <scope>NUCLEOTIDE SEQUENCE [LARGE SCALE GENOMIC DNA]</scope>
    <source>
        <strain evidence="1 2">CBS 33761</strain>
    </source>
</reference>
<protein>
    <submittedName>
        <fullName evidence="1">Uncharacterized protein</fullName>
    </submittedName>
</protein>
<dbReference type="Proteomes" id="UP001444661">
    <property type="component" value="Unassembled WGS sequence"/>
</dbReference>
<evidence type="ECO:0000313" key="1">
    <source>
        <dbReference type="EMBL" id="KAK8035456.1"/>
    </source>
</evidence>
<gene>
    <name evidence="1" type="ORF">PG993_010451</name>
</gene>
<accession>A0ABR1SMC9</accession>